<feature type="compositionally biased region" description="Basic and acidic residues" evidence="5">
    <location>
        <begin position="157"/>
        <end position="167"/>
    </location>
</feature>
<comment type="subcellular location">
    <subcellularLocation>
        <location evidence="1">Nucleus</location>
    </subcellularLocation>
</comment>
<accession>A0A8B6EIV5</accession>
<dbReference type="PANTHER" id="PTHR23337:SF3">
    <property type="entry name" value="MORC FAMILY CW-TYPE ZINC FINGER 2"/>
    <property type="match status" value="1"/>
</dbReference>
<feature type="compositionally biased region" description="Basic and acidic residues" evidence="5">
    <location>
        <begin position="63"/>
        <end position="75"/>
    </location>
</feature>
<keyword evidence="4" id="KW-0539">Nucleus</keyword>
<proteinExistence type="predicted"/>
<dbReference type="GO" id="GO:0005634">
    <property type="term" value="C:nucleus"/>
    <property type="evidence" value="ECO:0007669"/>
    <property type="project" value="UniProtKB-SubCell"/>
</dbReference>
<reference evidence="6" key="1">
    <citation type="submission" date="2018-11" db="EMBL/GenBank/DDBJ databases">
        <authorList>
            <person name="Alioto T."/>
            <person name="Alioto T."/>
        </authorList>
    </citation>
    <scope>NUCLEOTIDE SEQUENCE</scope>
</reference>
<feature type="region of interest" description="Disordered" evidence="5">
    <location>
        <begin position="63"/>
        <end position="84"/>
    </location>
</feature>
<dbReference type="Proteomes" id="UP000596742">
    <property type="component" value="Unassembled WGS sequence"/>
</dbReference>
<dbReference type="AlphaFoldDB" id="A0A8B6EIV5"/>
<evidence type="ECO:0000256" key="1">
    <source>
        <dbReference type="ARBA" id="ARBA00004123"/>
    </source>
</evidence>
<evidence type="ECO:0000313" key="7">
    <source>
        <dbReference type="Proteomes" id="UP000596742"/>
    </source>
</evidence>
<evidence type="ECO:0000313" key="6">
    <source>
        <dbReference type="EMBL" id="VDI34883.1"/>
    </source>
</evidence>
<sequence>MDIFNKLGLSNLYETKQIVDIQEAKEKLLCYTESEWKYKSALSPKLRTFVTFKENYELEHISRNMRSPERQKSDTFKSQSNNDSIDRPYICSPCHIHEKAHHNKEKTHHNKEKAHHNREKAHHNKEKAHHNTEKAQHNREKAHHNTEKAHHNKEKAHHNTEKAQHNKEKAHHNREKVHHKRGKAHHNREKPHHDKMFLLPGLHPAYFRVATNEKPIVPKSPSLDAWKFAEWKHLAGAIIFSNVWKYTDKMNTASASLPVLKSLHEYNQSICIPKLSTNTQHEIEMELIYKYSPFHNEAEFFEQFDKIESESGTLVIIYNMKLLDNGLPELDVLSDPWDIISAHPSAEEDSDEG</sequence>
<keyword evidence="3" id="KW-0175">Coiled coil</keyword>
<protein>
    <submittedName>
        <fullName evidence="6">Uncharacterized protein</fullName>
    </submittedName>
</protein>
<gene>
    <name evidence="6" type="ORF">MGAL_10B012731</name>
</gene>
<comment type="caution">
    <text evidence="6">The sequence shown here is derived from an EMBL/GenBank/DDBJ whole genome shotgun (WGS) entry which is preliminary data.</text>
</comment>
<evidence type="ECO:0000256" key="3">
    <source>
        <dbReference type="ARBA" id="ARBA00023054"/>
    </source>
</evidence>
<organism evidence="6 7">
    <name type="scientific">Mytilus galloprovincialis</name>
    <name type="common">Mediterranean mussel</name>
    <dbReference type="NCBI Taxonomy" id="29158"/>
    <lineage>
        <taxon>Eukaryota</taxon>
        <taxon>Metazoa</taxon>
        <taxon>Spiralia</taxon>
        <taxon>Lophotrochozoa</taxon>
        <taxon>Mollusca</taxon>
        <taxon>Bivalvia</taxon>
        <taxon>Autobranchia</taxon>
        <taxon>Pteriomorphia</taxon>
        <taxon>Mytilida</taxon>
        <taxon>Mytiloidea</taxon>
        <taxon>Mytilidae</taxon>
        <taxon>Mytilinae</taxon>
        <taxon>Mytilus</taxon>
    </lineage>
</organism>
<evidence type="ECO:0000256" key="2">
    <source>
        <dbReference type="ARBA" id="ARBA00022723"/>
    </source>
</evidence>
<keyword evidence="7" id="KW-1185">Reference proteome</keyword>
<evidence type="ECO:0000256" key="4">
    <source>
        <dbReference type="ARBA" id="ARBA00023242"/>
    </source>
</evidence>
<name>A0A8B6EIV5_MYTGA</name>
<evidence type="ECO:0000256" key="5">
    <source>
        <dbReference type="SAM" id="MobiDB-lite"/>
    </source>
</evidence>
<feature type="compositionally biased region" description="Basic and acidic residues" evidence="5">
    <location>
        <begin position="129"/>
        <end position="149"/>
    </location>
</feature>
<dbReference type="OrthoDB" id="10251809at2759"/>
<keyword evidence="2" id="KW-0479">Metal-binding</keyword>
<dbReference type="GO" id="GO:0046872">
    <property type="term" value="F:metal ion binding"/>
    <property type="evidence" value="ECO:0007669"/>
    <property type="project" value="UniProtKB-KW"/>
</dbReference>
<feature type="compositionally biased region" description="Basic residues" evidence="5">
    <location>
        <begin position="168"/>
        <end position="190"/>
    </location>
</feature>
<feature type="region of interest" description="Disordered" evidence="5">
    <location>
        <begin position="101"/>
        <end position="190"/>
    </location>
</feature>
<feature type="compositionally biased region" description="Basic residues" evidence="5">
    <location>
        <begin position="101"/>
        <end position="128"/>
    </location>
</feature>
<dbReference type="EMBL" id="UYJE01005186">
    <property type="protein sequence ID" value="VDI34883.1"/>
    <property type="molecule type" value="Genomic_DNA"/>
</dbReference>
<dbReference type="PANTHER" id="PTHR23337">
    <property type="entry name" value="ZINC FINGER CW-TYPE COILED-COIL DOMAIN PROTEIN 1"/>
    <property type="match status" value="1"/>
</dbReference>